<dbReference type="Ensembl" id="ENSXETT00000113091">
    <property type="protein sequence ID" value="ENSXETP00000104782"/>
    <property type="gene ID" value="ENSXETG00000042928"/>
</dbReference>
<name>A0A803JA87_XENTR</name>
<dbReference type="InParanoid" id="A0A803JA87"/>
<dbReference type="AlphaFoldDB" id="A0A803JA87"/>
<evidence type="ECO:0000313" key="1">
    <source>
        <dbReference type="Ensembl" id="ENSXETP00000104782"/>
    </source>
</evidence>
<proteinExistence type="predicted"/>
<dbReference type="GeneTree" id="ENSGT01000000219798"/>
<accession>A0A803JA87</accession>
<reference evidence="1" key="2">
    <citation type="submission" date="2021-03" db="UniProtKB">
        <authorList>
            <consortium name="Ensembl"/>
        </authorList>
    </citation>
    <scope>IDENTIFICATION</scope>
</reference>
<organism evidence="1">
    <name type="scientific">Xenopus tropicalis</name>
    <name type="common">Western clawed frog</name>
    <name type="synonym">Silurana tropicalis</name>
    <dbReference type="NCBI Taxonomy" id="8364"/>
    <lineage>
        <taxon>Eukaryota</taxon>
        <taxon>Metazoa</taxon>
        <taxon>Chordata</taxon>
        <taxon>Craniata</taxon>
        <taxon>Vertebrata</taxon>
        <taxon>Euteleostomi</taxon>
        <taxon>Amphibia</taxon>
        <taxon>Batrachia</taxon>
        <taxon>Anura</taxon>
        <taxon>Pipoidea</taxon>
        <taxon>Pipidae</taxon>
        <taxon>Xenopodinae</taxon>
        <taxon>Xenopus</taxon>
        <taxon>Silurana</taxon>
    </lineage>
</organism>
<protein>
    <submittedName>
        <fullName evidence="1">Uncharacterized protein</fullName>
    </submittedName>
</protein>
<reference evidence="1" key="1">
    <citation type="journal article" date="2010" name="Science">
        <title>The genome of the Western clawed frog Xenopus tropicalis.</title>
        <authorList>
            <person name="Hellsten U."/>
            <person name="Harland R.M."/>
            <person name="Gilchrist M.J."/>
            <person name="Hendrix D."/>
            <person name="Jurka J."/>
            <person name="Kapitonov V."/>
            <person name="Ovcharenko I."/>
            <person name="Putnam N.H."/>
            <person name="Shu S."/>
            <person name="Taher L."/>
            <person name="Blitz I.L."/>
            <person name="Blumberg B."/>
            <person name="Dichmann D.S."/>
            <person name="Dubchak I."/>
            <person name="Amaya E."/>
            <person name="Detter J.C."/>
            <person name="Fletcher R."/>
            <person name="Gerhard D.S."/>
            <person name="Goodstein D."/>
            <person name="Graves T."/>
            <person name="Grigoriev I.V."/>
            <person name="Grimwood J."/>
            <person name="Kawashima T."/>
            <person name="Lindquist E."/>
            <person name="Lucas S.M."/>
            <person name="Mead P.E."/>
            <person name="Mitros T."/>
            <person name="Ogino H."/>
            <person name="Ohta Y."/>
            <person name="Poliakov A.V."/>
            <person name="Pollet N."/>
            <person name="Robert J."/>
            <person name="Salamov A."/>
            <person name="Sater A.K."/>
            <person name="Schmutz J."/>
            <person name="Terry A."/>
            <person name="Vize P.D."/>
            <person name="Warren W.C."/>
            <person name="Wells D."/>
            <person name="Wills A."/>
            <person name="Wilson R.K."/>
            <person name="Zimmerman L.B."/>
            <person name="Zorn A.M."/>
            <person name="Grainger R."/>
            <person name="Grammer T."/>
            <person name="Khokha M.K."/>
            <person name="Richardson P.M."/>
            <person name="Rokhsar D.S."/>
        </authorList>
    </citation>
    <scope>NUCLEOTIDE SEQUENCE [LARGE SCALE GENOMIC DNA]</scope>
    <source>
        <strain evidence="1">Nigerian</strain>
    </source>
</reference>
<sequence length="316" mass="35765">MEAPPGIYSGSWDTFSYADDGWTPQIPTDPRENTLFWQRCQCLGLSADVALTHGLEQLVRMEADLEADYYVLQSTMHQPGGRYKYSPYTVRPHSWEQWQELWDQLDFCNYNIFVGAPEEEFWDLYRCRFKYIGMNDTEERRDWLAELVYRELDIIRDYVGILRFEDHCREEMLARAQNLFCYEQAKSVLGAVGPRDSHFHLISISAGVGEEQKTSQTTKMYCPGEPGPTDVCNLRQGDVTQEMIPGLAEPERSCCKPAELAEAEGLSSEKSFLVDYNVFAMANVTTSAEGSGLAECEKVCMEERGGSPITSGVAAG</sequence>